<dbReference type="AlphaFoldDB" id="A0A2U9R8M8"/>
<feature type="compositionally biased region" description="Low complexity" evidence="2">
    <location>
        <begin position="106"/>
        <end position="123"/>
    </location>
</feature>
<accession>A0A2U9R8M8</accession>
<evidence type="ECO:0000256" key="2">
    <source>
        <dbReference type="SAM" id="MobiDB-lite"/>
    </source>
</evidence>
<dbReference type="PANTHER" id="PTHR31082:SF4">
    <property type="entry name" value="PHEROMONE-REGULATED MEMBRANE PROTEIN 10"/>
    <property type="match status" value="1"/>
</dbReference>
<feature type="transmembrane region" description="Helical" evidence="3">
    <location>
        <begin position="926"/>
        <end position="948"/>
    </location>
</feature>
<feature type="compositionally biased region" description="Acidic residues" evidence="2">
    <location>
        <begin position="243"/>
        <end position="259"/>
    </location>
</feature>
<feature type="transmembrane region" description="Helical" evidence="3">
    <location>
        <begin position="842"/>
        <end position="861"/>
    </location>
</feature>
<feature type="transmembrane region" description="Helical" evidence="3">
    <location>
        <begin position="893"/>
        <end position="914"/>
    </location>
</feature>
<dbReference type="InterPro" id="IPR051361">
    <property type="entry name" value="ThrE/Ser_Exporter"/>
</dbReference>
<keyword evidence="3" id="KW-1133">Transmembrane helix</keyword>
<feature type="region of interest" description="Disordered" evidence="2">
    <location>
        <begin position="205"/>
        <end position="377"/>
    </location>
</feature>
<evidence type="ECO:0000259" key="4">
    <source>
        <dbReference type="Pfam" id="PF06738"/>
    </source>
</evidence>
<proteinExistence type="inferred from homology"/>
<feature type="region of interest" description="Disordered" evidence="2">
    <location>
        <begin position="666"/>
        <end position="699"/>
    </location>
</feature>
<keyword evidence="3" id="KW-0812">Transmembrane</keyword>
<comment type="similarity">
    <text evidence="1">Belongs to the ThrE exporter (TC 2.A.79) family.</text>
</comment>
<feature type="compositionally biased region" description="Polar residues" evidence="2">
    <location>
        <begin position="265"/>
        <end position="289"/>
    </location>
</feature>
<feature type="compositionally biased region" description="Basic residues" evidence="2">
    <location>
        <begin position="223"/>
        <end position="235"/>
    </location>
</feature>
<feature type="compositionally biased region" description="Basic and acidic residues" evidence="2">
    <location>
        <begin position="161"/>
        <end position="174"/>
    </location>
</feature>
<dbReference type="RefSeq" id="XP_029323252.1">
    <property type="nucleotide sequence ID" value="XM_029467392.1"/>
</dbReference>
<gene>
    <name evidence="5" type="ORF">C5L36_0D05010</name>
</gene>
<evidence type="ECO:0000313" key="6">
    <source>
        <dbReference type="Proteomes" id="UP000249293"/>
    </source>
</evidence>
<dbReference type="KEGG" id="pkz:C5L36_0D05010"/>
<protein>
    <recommendedName>
        <fullName evidence="4">Threonine/serine exporter-like N-terminal domain-containing protein</fullName>
    </recommendedName>
</protein>
<feature type="compositionally biased region" description="Polar residues" evidence="2">
    <location>
        <begin position="91"/>
        <end position="101"/>
    </location>
</feature>
<feature type="compositionally biased region" description="Polar residues" evidence="2">
    <location>
        <begin position="493"/>
        <end position="512"/>
    </location>
</feature>
<evidence type="ECO:0000256" key="3">
    <source>
        <dbReference type="SAM" id="Phobius"/>
    </source>
</evidence>
<feature type="region of interest" description="Disordered" evidence="2">
    <location>
        <begin position="1"/>
        <end position="128"/>
    </location>
</feature>
<dbReference type="EMBL" id="CP028776">
    <property type="protein sequence ID" value="AWU77775.1"/>
    <property type="molecule type" value="Genomic_DNA"/>
</dbReference>
<feature type="transmembrane region" description="Helical" evidence="3">
    <location>
        <begin position="1001"/>
        <end position="1018"/>
    </location>
</feature>
<dbReference type="PANTHER" id="PTHR31082">
    <property type="entry name" value="PHEROMONE-REGULATED MEMBRANE PROTEIN 10"/>
    <property type="match status" value="1"/>
</dbReference>
<sequence length="1171" mass="129896">MFKGDSGKNKKPTSNLKKTFQKHRRNHSNISVAETFPDFGEFNDTQINSSDNSTTSLTRLGQTPLMGTSNKSLESLQSAPELRPHLHTRSRSFNGINSLSPKFSFPNKPNLPNPAKLKSGISKKSNKNRIKSTSLIESSTILEDDETEMNFPMLPEFSFGGERKDIPMPKEKTSGGDLSAESGTESLENERQDVKMMRSSIDADFDFNFSKDATVPRGQQILRSRKRNPPVHKKVVMSMGSSSDDDASTENETDSENENENGNTRNPFFSKSSGDQESVKSQESPSKSGIRSFFRKRGLSLSSKSVPRSEQTHSSNTSNDSTDNKEKSSVNDIAMERLSSSPPINEHTLNDSTDIHFSDEKAGHDNTDNDSANDTTVKNEGAYEDENYQTHDDTGSFQVDDDNNGIGNTNSENFFKNIFHMDGLLGQGGLIPHQNVSQNTIKRGDTIHDEENPPPDFEEEIRGEAKVLVDHMIRSPLENLKKISFKNSRKRNASQSSNNDRAAGNDTDNTGDSGIYVPEGAHLPLDPFDDLQNIEQFSIDVPENVIEKPKKIRAGIQSTLFQLYNTHLMGTNSTATSLSGDNASTLVNEKPMHESFFLESRPEHNNLNMNLGEEIERTGIAGHPLGNVDFLDEMPDLERIKDEETENFKSFHKKTASLQEKFFHVDPKKPANSSKKKSDVKFELPNFSSKPKSAATSGSEIKTHLGNLKKRRFNKMVNKETKARITVHITDVLERQRFILTLCKAFMLYGAPTHRLEEYMSMTAQVLEIDGSFIYFPGCMLVSFGDLNARTSEMKLVRCAQGLDLGKLDEVHDVYKDVVHDRLGAVEGYQVLDKILTRKPKFNKWWCILFYALSSLAVAPWSFGGSWIDLPMCFAIGGIIGFLQFVVCPKNTLYSSVFEVTSSIIASFLARAFGSINSGNTFCYAALVQSPLALILPGYIILCGSLELQSRNIVAGSVRMFYAFIYSLMLSFGITLGAALYGWIDHNATSATTCTTNISPWYRFLFVPMFTIGIALTNQASWSQLPMMCIISGCGYVVSYFASTHFKEVTELNATLGCFIIGLVSNIYSRSIKTINHYLKLRGSFMTVALMLPAIFVQVPSGIASQGSVFTGITAANNIVHSDNQTEASQTNSLSFGMVMIQVALGISVGLYLSTIIVYPFGKKRTGLFTL</sequence>
<feature type="transmembrane region" description="Helical" evidence="3">
    <location>
        <begin position="1025"/>
        <end position="1046"/>
    </location>
</feature>
<dbReference type="Proteomes" id="UP000249293">
    <property type="component" value="Chromosome 4"/>
</dbReference>
<evidence type="ECO:0000313" key="5">
    <source>
        <dbReference type="EMBL" id="AWU77775.1"/>
    </source>
</evidence>
<organism evidence="5 6">
    <name type="scientific">Pichia kudriavzevii</name>
    <name type="common">Yeast</name>
    <name type="synonym">Issatchenkia orientalis</name>
    <dbReference type="NCBI Taxonomy" id="4909"/>
    <lineage>
        <taxon>Eukaryota</taxon>
        <taxon>Fungi</taxon>
        <taxon>Dikarya</taxon>
        <taxon>Ascomycota</taxon>
        <taxon>Saccharomycotina</taxon>
        <taxon>Pichiomycetes</taxon>
        <taxon>Pichiales</taxon>
        <taxon>Pichiaceae</taxon>
        <taxon>Pichia</taxon>
    </lineage>
</organism>
<keyword evidence="6" id="KW-1185">Reference proteome</keyword>
<name>A0A2U9R8M8_PICKU</name>
<feature type="region of interest" description="Disordered" evidence="2">
    <location>
        <begin position="484"/>
        <end position="516"/>
    </location>
</feature>
<dbReference type="InterPro" id="IPR010619">
    <property type="entry name" value="ThrE-like_N"/>
</dbReference>
<evidence type="ECO:0000256" key="1">
    <source>
        <dbReference type="ARBA" id="ARBA00034125"/>
    </source>
</evidence>
<feature type="transmembrane region" description="Helical" evidence="3">
    <location>
        <begin position="867"/>
        <end position="886"/>
    </location>
</feature>
<feature type="transmembrane region" description="Helical" evidence="3">
    <location>
        <begin position="1081"/>
        <end position="1099"/>
    </location>
</feature>
<feature type="domain" description="Threonine/serine exporter-like N-terminal" evidence="4">
    <location>
        <begin position="737"/>
        <end position="980"/>
    </location>
</feature>
<feature type="compositionally biased region" description="Polar residues" evidence="2">
    <location>
        <begin position="300"/>
        <end position="313"/>
    </location>
</feature>
<dbReference type="Pfam" id="PF06738">
    <property type="entry name" value="ThrE"/>
    <property type="match status" value="1"/>
</dbReference>
<feature type="transmembrane region" description="Helical" evidence="3">
    <location>
        <begin position="960"/>
        <end position="981"/>
    </location>
</feature>
<feature type="compositionally biased region" description="Basic and acidic residues" evidence="2">
    <location>
        <begin position="353"/>
        <end position="367"/>
    </location>
</feature>
<feature type="compositionally biased region" description="Polar residues" evidence="2">
    <location>
        <begin position="686"/>
        <end position="699"/>
    </location>
</feature>
<keyword evidence="3" id="KW-0472">Membrane</keyword>
<feature type="region of interest" description="Disordered" evidence="2">
    <location>
        <begin position="153"/>
        <end position="193"/>
    </location>
</feature>
<dbReference type="VEuPathDB" id="FungiDB:C5L36_0D05010"/>
<dbReference type="GO" id="GO:0022857">
    <property type="term" value="F:transmembrane transporter activity"/>
    <property type="evidence" value="ECO:0007669"/>
    <property type="project" value="InterPro"/>
</dbReference>
<dbReference type="OrthoDB" id="413008at2759"/>
<feature type="transmembrane region" description="Helical" evidence="3">
    <location>
        <begin position="1139"/>
        <end position="1161"/>
    </location>
</feature>
<feature type="compositionally biased region" description="Polar residues" evidence="2">
    <location>
        <begin position="43"/>
        <end position="78"/>
    </location>
</feature>
<dbReference type="GeneID" id="40385604"/>
<reference evidence="5 6" key="1">
    <citation type="submission" date="2018-06" db="EMBL/GenBank/DDBJ databases">
        <title>Population genomics shows no distinction between pathogenic Candida krusei and environmental Pichia kudriavzevii: One species, four names.</title>
        <authorList>
            <person name="Douglass A.P."/>
            <person name="Offei B."/>
            <person name="Braun-Galleani S."/>
            <person name="Coughlan A.Y."/>
            <person name="Martos A."/>
            <person name="Ortiz-Merino R.A."/>
            <person name="Byrne K.P."/>
            <person name="Wolfe K.H."/>
        </authorList>
    </citation>
    <scope>NUCLEOTIDE SEQUENCE [LARGE SCALE GENOMIC DNA]</scope>
    <source>
        <strain evidence="5 6">CBS573</strain>
    </source>
</reference>
<feature type="transmembrane region" description="Helical" evidence="3">
    <location>
        <begin position="1052"/>
        <end position="1069"/>
    </location>
</feature>